<dbReference type="InterPro" id="IPR002195">
    <property type="entry name" value="Dihydroorotase_CS"/>
</dbReference>
<dbReference type="GO" id="GO:0004038">
    <property type="term" value="F:allantoinase activity"/>
    <property type="evidence" value="ECO:0007669"/>
    <property type="project" value="TreeGrafter"/>
</dbReference>
<keyword evidence="6" id="KW-0862">Zinc</keyword>
<keyword evidence="9" id="KW-1185">Reference proteome</keyword>
<feature type="binding site" evidence="6">
    <location>
        <position position="101"/>
    </location>
    <ligand>
        <name>substrate</name>
    </ligand>
</feature>
<evidence type="ECO:0000256" key="4">
    <source>
        <dbReference type="ARBA" id="ARBA00022801"/>
    </source>
</evidence>
<comment type="pathway">
    <text evidence="6">Pyrimidine metabolism; UMP biosynthesis via de novo pathway; (S)-dihydroorotate from bicarbonate: step 3/3.</text>
</comment>
<dbReference type="Gene3D" id="3.20.20.140">
    <property type="entry name" value="Metal-dependent hydrolases"/>
    <property type="match status" value="1"/>
</dbReference>
<dbReference type="KEGG" id="bhu:bhn_I2612"/>
<dbReference type="InterPro" id="IPR006680">
    <property type="entry name" value="Amidohydro-rel"/>
</dbReference>
<feature type="binding site" evidence="6">
    <location>
        <position position="284"/>
    </location>
    <ligand>
        <name>substrate</name>
    </ligand>
</feature>
<dbReference type="AlphaFoldDB" id="A0A1D9P5M6"/>
<dbReference type="Proteomes" id="UP000179284">
    <property type="component" value="Chromosome I"/>
</dbReference>
<keyword evidence="3 6" id="KW-0479">Metal-binding</keyword>
<dbReference type="UniPathway" id="UPA00070">
    <property type="reaction ID" value="UER00117"/>
</dbReference>
<feature type="domain" description="Amidohydrolase-related" evidence="7">
    <location>
        <begin position="58"/>
        <end position="425"/>
    </location>
</feature>
<organism evidence="8 9">
    <name type="scientific">Butyrivibrio hungatei</name>
    <dbReference type="NCBI Taxonomy" id="185008"/>
    <lineage>
        <taxon>Bacteria</taxon>
        <taxon>Bacillati</taxon>
        <taxon>Bacillota</taxon>
        <taxon>Clostridia</taxon>
        <taxon>Lachnospirales</taxon>
        <taxon>Lachnospiraceae</taxon>
        <taxon>Butyrivibrio</taxon>
    </lineage>
</organism>
<feature type="binding site" evidence="6">
    <location>
        <position position="311"/>
    </location>
    <ligand>
        <name>Zn(2+)</name>
        <dbReference type="ChEBI" id="CHEBI:29105"/>
        <label>1</label>
    </ligand>
</feature>
<feature type="active site" evidence="6">
    <location>
        <position position="311"/>
    </location>
</feature>
<name>A0A1D9P5M6_9FIRM</name>
<dbReference type="CDD" id="cd01317">
    <property type="entry name" value="DHOase_IIa"/>
    <property type="match status" value="1"/>
</dbReference>
<feature type="binding site" evidence="6">
    <location>
        <begin position="69"/>
        <end position="71"/>
    </location>
    <ligand>
        <name>substrate</name>
    </ligand>
</feature>
<dbReference type="GO" id="GO:0004151">
    <property type="term" value="F:dihydroorotase activity"/>
    <property type="evidence" value="ECO:0007669"/>
    <property type="project" value="UniProtKB-UniRule"/>
</dbReference>
<feature type="binding site" evidence="6">
    <location>
        <position position="158"/>
    </location>
    <ligand>
        <name>Zn(2+)</name>
        <dbReference type="ChEBI" id="CHEBI:29105"/>
        <label>1</label>
    </ligand>
</feature>
<comment type="function">
    <text evidence="1 6">Catalyzes the reversible cyclization of carbamoyl aspartate to dihydroorotate.</text>
</comment>
<evidence type="ECO:0000313" key="9">
    <source>
        <dbReference type="Proteomes" id="UP000179284"/>
    </source>
</evidence>
<dbReference type="NCBIfam" id="TIGR00857">
    <property type="entry name" value="pyrC_multi"/>
    <property type="match status" value="1"/>
</dbReference>
<comment type="caution">
    <text evidence="6">Lacks conserved residue(s) required for the propagation of feature annotation.</text>
</comment>
<protein>
    <recommendedName>
        <fullName evidence="6">Dihydroorotase</fullName>
        <shortName evidence="6">DHOase</shortName>
        <ecNumber evidence="6">3.5.2.3</ecNumber>
    </recommendedName>
</protein>
<dbReference type="SUPFAM" id="SSF51338">
    <property type="entry name" value="Composite domain of metallo-dependent hydrolases"/>
    <property type="match status" value="1"/>
</dbReference>
<evidence type="ECO:0000256" key="6">
    <source>
        <dbReference type="HAMAP-Rule" id="MF_00220"/>
    </source>
</evidence>
<feature type="binding site" evidence="6">
    <location>
        <position position="238"/>
    </location>
    <ligand>
        <name>Zn(2+)</name>
        <dbReference type="ChEBI" id="CHEBI:29105"/>
        <label>2</label>
    </ligand>
</feature>
<dbReference type="GO" id="GO:0005737">
    <property type="term" value="C:cytoplasm"/>
    <property type="evidence" value="ECO:0007669"/>
    <property type="project" value="TreeGrafter"/>
</dbReference>
<proteinExistence type="inferred from homology"/>
<dbReference type="EMBL" id="CP017831">
    <property type="protein sequence ID" value="AOZ97644.1"/>
    <property type="molecule type" value="Genomic_DNA"/>
</dbReference>
<gene>
    <name evidence="6" type="primary">pyrC</name>
    <name evidence="8" type="ORF">bhn_I2612</name>
</gene>
<keyword evidence="4 6" id="KW-0378">Hydrolase</keyword>
<dbReference type="GO" id="GO:0044205">
    <property type="term" value="P:'de novo' UMP biosynthetic process"/>
    <property type="evidence" value="ECO:0007669"/>
    <property type="project" value="UniProtKB-UniRule"/>
</dbReference>
<dbReference type="SUPFAM" id="SSF51556">
    <property type="entry name" value="Metallo-dependent hydrolases"/>
    <property type="match status" value="1"/>
</dbReference>
<dbReference type="GO" id="GO:0006145">
    <property type="term" value="P:purine nucleobase catabolic process"/>
    <property type="evidence" value="ECO:0007669"/>
    <property type="project" value="TreeGrafter"/>
</dbReference>
<dbReference type="PROSITE" id="PS00483">
    <property type="entry name" value="DIHYDROOROTASE_2"/>
    <property type="match status" value="1"/>
</dbReference>
<dbReference type="OrthoDB" id="9765462at2"/>
<feature type="binding site" evidence="6">
    <location>
        <position position="315"/>
    </location>
    <ligand>
        <name>substrate</name>
    </ligand>
</feature>
<evidence type="ECO:0000256" key="5">
    <source>
        <dbReference type="ARBA" id="ARBA00022975"/>
    </source>
</evidence>
<comment type="cofactor">
    <cofactor evidence="6">
        <name>Zn(2+)</name>
        <dbReference type="ChEBI" id="CHEBI:29105"/>
    </cofactor>
    <text evidence="6">Binds 2 Zn(2+) ions per subunit.</text>
</comment>
<feature type="binding site" evidence="6">
    <location>
        <position position="67"/>
    </location>
    <ligand>
        <name>Zn(2+)</name>
        <dbReference type="ChEBI" id="CHEBI:29105"/>
        <label>1</label>
    </ligand>
</feature>
<evidence type="ECO:0000313" key="8">
    <source>
        <dbReference type="EMBL" id="AOZ97644.1"/>
    </source>
</evidence>
<dbReference type="InterPro" id="IPR032466">
    <property type="entry name" value="Metal_Hydrolase"/>
</dbReference>
<reference evidence="9" key="1">
    <citation type="submission" date="2016-10" db="EMBL/GenBank/DDBJ databases">
        <title>The complete genome sequence of the rumen bacterium Butyrivibrio hungatei MB2003.</title>
        <authorList>
            <person name="Palevich N."/>
            <person name="Kelly W.J."/>
            <person name="Leahy S.C."/>
            <person name="Altermann E."/>
            <person name="Rakonjac J."/>
            <person name="Attwood G.T."/>
        </authorList>
    </citation>
    <scope>NUCLEOTIDE SEQUENCE [LARGE SCALE GENOMIC DNA]</scope>
    <source>
        <strain evidence="9">MB2003</strain>
    </source>
</reference>
<comment type="similarity">
    <text evidence="2 6">Belongs to the metallo-dependent hydrolases superfamily. DHOase family. Class I DHOase subfamily.</text>
</comment>
<dbReference type="Gene3D" id="2.30.40.10">
    <property type="entry name" value="Urease, subunit C, domain 1"/>
    <property type="match status" value="1"/>
</dbReference>
<feature type="binding site" evidence="6">
    <location>
        <position position="185"/>
    </location>
    <ligand>
        <name>Zn(2+)</name>
        <dbReference type="ChEBI" id="CHEBI:29105"/>
        <label>2</label>
    </ligand>
</feature>
<accession>A0A1D9P5M6</accession>
<dbReference type="InterPro" id="IPR004722">
    <property type="entry name" value="DHOase"/>
</dbReference>
<evidence type="ECO:0000256" key="1">
    <source>
        <dbReference type="ARBA" id="ARBA00002368"/>
    </source>
</evidence>
<feature type="binding site" evidence="6">
    <location>
        <position position="69"/>
    </location>
    <ligand>
        <name>Zn(2+)</name>
        <dbReference type="ChEBI" id="CHEBI:29105"/>
        <label>1</label>
    </ligand>
</feature>
<dbReference type="PANTHER" id="PTHR43668:SF2">
    <property type="entry name" value="ALLANTOINASE"/>
    <property type="match status" value="1"/>
</dbReference>
<dbReference type="EC" id="3.5.2.3" evidence="6"/>
<dbReference type="GO" id="GO:0008270">
    <property type="term" value="F:zinc ion binding"/>
    <property type="evidence" value="ECO:0007669"/>
    <property type="project" value="UniProtKB-UniRule"/>
</dbReference>
<keyword evidence="5 6" id="KW-0665">Pyrimidine biosynthesis</keyword>
<dbReference type="InterPro" id="IPR050138">
    <property type="entry name" value="DHOase/Allantoinase_Hydrolase"/>
</dbReference>
<evidence type="ECO:0000259" key="7">
    <source>
        <dbReference type="Pfam" id="PF01979"/>
    </source>
</evidence>
<dbReference type="InterPro" id="IPR011059">
    <property type="entry name" value="Metal-dep_hydrolase_composite"/>
</dbReference>
<feature type="binding site" evidence="6">
    <location>
        <position position="158"/>
    </location>
    <ligand>
        <name>Zn(2+)</name>
        <dbReference type="ChEBI" id="CHEBI:29105"/>
        <label>2</label>
    </ligand>
</feature>
<evidence type="ECO:0000256" key="3">
    <source>
        <dbReference type="ARBA" id="ARBA00022723"/>
    </source>
</evidence>
<comment type="catalytic activity">
    <reaction evidence="6">
        <text>(S)-dihydroorotate + H2O = N-carbamoyl-L-aspartate + H(+)</text>
        <dbReference type="Rhea" id="RHEA:24296"/>
        <dbReference type="ChEBI" id="CHEBI:15377"/>
        <dbReference type="ChEBI" id="CHEBI:15378"/>
        <dbReference type="ChEBI" id="CHEBI:30864"/>
        <dbReference type="ChEBI" id="CHEBI:32814"/>
        <dbReference type="EC" id="3.5.2.3"/>
    </reaction>
</comment>
<sequence length="429" mass="46479">MLIIKNGYMVDPASGTEGIRDIVIDGDKILKICKEGSDFVAELLKDSSNKVIDATGKTVAPGLVDGHVHFRDPGFTYKEDIESGSKAAARGGFTSVIMMGNTEPHMDNVETIRDALARGTKTGLRVYTCANVTRDMLGKELCAMKELIDAGAVLFTDDGKPITDADLMERACVEAAKLGKVISLHEENPEFITDNGINAGEVAEKLGLKGSPRQAEVSMVERDIDIAEKTGAHIVVQHISAAESVDLIRNARKRGVKVSAEATPHHFTLTEKAVLKYGSLAKMNPPLRLESDRKAIIEGLKDGSIGIIATDHAPHAREEKQKELRLAPSGITGLETSLALGIRELVNTGYMTLMELIDRMTIGPARVYGIDAGYIIEGGMADLVIFDPNAEWNFVQSNSKSSNTPFLGERLPGKIYDTICKGQIVYEDR</sequence>
<dbReference type="RefSeq" id="WP_071177226.1">
    <property type="nucleotide sequence ID" value="NZ_CP017831.1"/>
</dbReference>
<dbReference type="HAMAP" id="MF_00220_B">
    <property type="entry name" value="PyrC_classI_B"/>
    <property type="match status" value="1"/>
</dbReference>
<dbReference type="Pfam" id="PF01979">
    <property type="entry name" value="Amidohydro_1"/>
    <property type="match status" value="1"/>
</dbReference>
<evidence type="ECO:0000256" key="2">
    <source>
        <dbReference type="ARBA" id="ARBA00010286"/>
    </source>
</evidence>
<dbReference type="PANTHER" id="PTHR43668">
    <property type="entry name" value="ALLANTOINASE"/>
    <property type="match status" value="1"/>
</dbReference>